<sequence>MNASPPSGICVCLVLMMWFLTLLSSSSSRGRSFNDPMVDAKCSHRFEVGRNLYELLVVSLQALAIQPSGNKGSSSCDDTLTLKSMRAQDMLYVVNIMRRYELRYSM</sequence>
<dbReference type="Gramene" id="ESW30173">
    <property type="protein sequence ID" value="ESW30173"/>
    <property type="gene ID" value="PHAVU_002G130800g"/>
</dbReference>
<evidence type="ECO:0000313" key="3">
    <source>
        <dbReference type="Proteomes" id="UP000000226"/>
    </source>
</evidence>
<dbReference type="AlphaFoldDB" id="V7CJ34"/>
<accession>V7CJ34</accession>
<feature type="signal peptide" evidence="1">
    <location>
        <begin position="1"/>
        <end position="28"/>
    </location>
</feature>
<evidence type="ECO:0000313" key="2">
    <source>
        <dbReference type="EMBL" id="ESW30172.1"/>
    </source>
</evidence>
<reference evidence="2" key="1">
    <citation type="submission" date="2013-04" db="EMBL/GenBank/DDBJ databases">
        <authorList>
            <person name="Schmutz J."/>
            <person name="McClean P."/>
            <person name="Shu S."/>
            <person name="Cregan P."/>
            <person name="Rokhsar D."/>
            <person name="Jackson S."/>
        </authorList>
    </citation>
    <scope>NUCLEOTIDE SEQUENCE</scope>
</reference>
<dbReference type="Gramene" id="ESW30172">
    <property type="protein sequence ID" value="ESW30172"/>
    <property type="gene ID" value="PHAVU_002G130800g"/>
</dbReference>
<reference evidence="3" key="2">
    <citation type="journal article" date="2014" name="Nat. Genet.">
        <title>A reference genome for common bean and genome-wide analysis of dual domestications.</title>
        <authorList>
            <person name="Schmutz J."/>
            <person name="McClean P.E."/>
            <person name="Mamidi S."/>
            <person name="Wu G.A."/>
            <person name="Cannon S.B."/>
            <person name="Grimwood J."/>
            <person name="Jenkins J."/>
            <person name="Shu S."/>
            <person name="Song Q."/>
            <person name="Chavarro C."/>
            <person name="Torres-Torres M."/>
            <person name="Geffroy V."/>
            <person name="Moghaddam S.M."/>
            <person name="Gao D."/>
            <person name="Abernathy B."/>
            <person name="Barry K."/>
            <person name="Blair M."/>
            <person name="Brick M.A."/>
            <person name="Chovatia M."/>
            <person name="Gepts P."/>
            <person name="Goodstein D.M."/>
            <person name="Gonzales M."/>
            <person name="Hellsten U."/>
            <person name="Hyten D.L."/>
            <person name="Jia G."/>
            <person name="Kelly J.D."/>
            <person name="Kudrna D."/>
            <person name="Lee R."/>
            <person name="Richard M.M."/>
            <person name="Miklas P.N."/>
            <person name="Osorno J.M."/>
            <person name="Rodrigues J."/>
            <person name="Thareau V."/>
            <person name="Urrea C.A."/>
            <person name="Wang M."/>
            <person name="Yu Y."/>
            <person name="Zhang M."/>
            <person name="Wing R.A."/>
            <person name="Cregan P.B."/>
            <person name="Rokhsar D.S."/>
            <person name="Jackson S.A."/>
        </authorList>
    </citation>
    <scope>NUCLEOTIDE SEQUENCE [LARGE SCALE GENOMIC DNA]</scope>
    <source>
        <strain evidence="3">cv. G19833</strain>
    </source>
</reference>
<protein>
    <submittedName>
        <fullName evidence="2">Uncharacterized protein</fullName>
    </submittedName>
</protein>
<organism evidence="2 3">
    <name type="scientific">Phaseolus vulgaris</name>
    <name type="common">Kidney bean</name>
    <name type="synonym">French bean</name>
    <dbReference type="NCBI Taxonomy" id="3885"/>
    <lineage>
        <taxon>Eukaryota</taxon>
        <taxon>Viridiplantae</taxon>
        <taxon>Streptophyta</taxon>
        <taxon>Embryophyta</taxon>
        <taxon>Tracheophyta</taxon>
        <taxon>Spermatophyta</taxon>
        <taxon>Magnoliopsida</taxon>
        <taxon>eudicotyledons</taxon>
        <taxon>Gunneridae</taxon>
        <taxon>Pentapetalae</taxon>
        <taxon>rosids</taxon>
        <taxon>fabids</taxon>
        <taxon>Fabales</taxon>
        <taxon>Fabaceae</taxon>
        <taxon>Papilionoideae</taxon>
        <taxon>50 kb inversion clade</taxon>
        <taxon>NPAAA clade</taxon>
        <taxon>indigoferoid/millettioid clade</taxon>
        <taxon>Phaseoleae</taxon>
        <taxon>Phaseolus</taxon>
    </lineage>
</organism>
<keyword evidence="1" id="KW-0732">Signal</keyword>
<dbReference type="EMBL" id="CM002289">
    <property type="protein sequence ID" value="ESW30172.1"/>
    <property type="molecule type" value="Genomic_DNA"/>
</dbReference>
<dbReference type="Proteomes" id="UP000000226">
    <property type="component" value="Chromosome 2"/>
</dbReference>
<feature type="chain" id="PRO_5007732397" evidence="1">
    <location>
        <begin position="29"/>
        <end position="106"/>
    </location>
</feature>
<keyword evidence="3" id="KW-1185">Reference proteome</keyword>
<dbReference type="EMBL" id="CM002289">
    <property type="protein sequence ID" value="ESW30173.1"/>
    <property type="molecule type" value="Genomic_DNA"/>
</dbReference>
<proteinExistence type="predicted"/>
<gene>
    <name evidence="2" type="ORF">PHAVU_002G130800g</name>
</gene>
<name>V7CJ34_PHAVU</name>
<evidence type="ECO:0000256" key="1">
    <source>
        <dbReference type="SAM" id="SignalP"/>
    </source>
</evidence>